<sequence>MNDFPSESFNFLAKYLDNVSFCQNTFASCDRYRNTMSTRLTILNH</sequence>
<accession>A0A0U1R1X6</accession>
<dbReference type="AlphaFoldDB" id="A0A0U1R1X6"/>
<organism evidence="1 2">
    <name type="scientific">Yersinia pseudotuberculosis serotype O:1b (strain IP 31758)</name>
    <dbReference type="NCBI Taxonomy" id="349747"/>
    <lineage>
        <taxon>Bacteria</taxon>
        <taxon>Pseudomonadati</taxon>
        <taxon>Pseudomonadota</taxon>
        <taxon>Gammaproteobacteria</taxon>
        <taxon>Enterobacterales</taxon>
        <taxon>Yersiniaceae</taxon>
        <taxon>Yersinia</taxon>
    </lineage>
</organism>
<protein>
    <submittedName>
        <fullName evidence="1">Uncharacterized protein</fullName>
    </submittedName>
</protein>
<evidence type="ECO:0000313" key="2">
    <source>
        <dbReference type="Proteomes" id="UP000002412"/>
    </source>
</evidence>
<dbReference type="EMBL" id="CP000720">
    <property type="protein sequence ID" value="ABS49235.1"/>
    <property type="molecule type" value="Genomic_DNA"/>
</dbReference>
<gene>
    <name evidence="1" type="ordered locus">YpsIP31758_2073</name>
</gene>
<dbReference type="KEGG" id="ypi:YpsIP31758_2073"/>
<name>A0A0U1R1X6_YERP3</name>
<reference evidence="1 2" key="1">
    <citation type="journal article" date="2007" name="PLoS Genet.">
        <title>The complete genome sequence of Yersinia pseudotuberculosis IP31758, the causative agent of Far East scarlet-like fever.</title>
        <authorList>
            <person name="Eppinger M."/>
            <person name="Rosovitz M.J."/>
            <person name="Fricke W.F."/>
            <person name="Rasko D.A."/>
            <person name="Kokorina G."/>
            <person name="Fayolle C."/>
            <person name="Lindler L.E."/>
            <person name="Carniel E."/>
            <person name="Ravel J."/>
        </authorList>
    </citation>
    <scope>NUCLEOTIDE SEQUENCE [LARGE SCALE GENOMIC DNA]</scope>
    <source>
        <strain evidence="1 2">IP 31758</strain>
    </source>
</reference>
<evidence type="ECO:0000313" key="1">
    <source>
        <dbReference type="EMBL" id="ABS49235.1"/>
    </source>
</evidence>
<dbReference type="Proteomes" id="UP000002412">
    <property type="component" value="Chromosome"/>
</dbReference>
<dbReference type="HOGENOM" id="CLU_3207240_0_0_6"/>
<proteinExistence type="predicted"/>